<name>A0A1J6IDE9_NICAT</name>
<dbReference type="GO" id="GO:0006353">
    <property type="term" value="P:DNA-templated transcription termination"/>
    <property type="evidence" value="ECO:0007669"/>
    <property type="project" value="UniProtKB-KW"/>
</dbReference>
<comment type="similarity">
    <text evidence="1">Belongs to the mTERF family.</text>
</comment>
<evidence type="ECO:0008006" key="6">
    <source>
        <dbReference type="Google" id="ProtNLM"/>
    </source>
</evidence>
<evidence type="ECO:0000256" key="3">
    <source>
        <dbReference type="ARBA" id="ARBA00022946"/>
    </source>
</evidence>
<keyword evidence="2" id="KW-0804">Transcription</keyword>
<dbReference type="Proteomes" id="UP000187609">
    <property type="component" value="Unassembled WGS sequence"/>
</dbReference>
<dbReference type="Gene3D" id="1.25.70.10">
    <property type="entry name" value="Transcription termination factor 3, mitochondrial"/>
    <property type="match status" value="1"/>
</dbReference>
<keyword evidence="2" id="KW-0806">Transcription termination</keyword>
<comment type="caution">
    <text evidence="4">The sequence shown here is derived from an EMBL/GenBank/DDBJ whole genome shotgun (WGS) entry which is preliminary data.</text>
</comment>
<organism evidence="4 5">
    <name type="scientific">Nicotiana attenuata</name>
    <name type="common">Coyote tobacco</name>
    <dbReference type="NCBI Taxonomy" id="49451"/>
    <lineage>
        <taxon>Eukaryota</taxon>
        <taxon>Viridiplantae</taxon>
        <taxon>Streptophyta</taxon>
        <taxon>Embryophyta</taxon>
        <taxon>Tracheophyta</taxon>
        <taxon>Spermatophyta</taxon>
        <taxon>Magnoliopsida</taxon>
        <taxon>eudicotyledons</taxon>
        <taxon>Gunneridae</taxon>
        <taxon>Pentapetalae</taxon>
        <taxon>asterids</taxon>
        <taxon>lamiids</taxon>
        <taxon>Solanales</taxon>
        <taxon>Solanaceae</taxon>
        <taxon>Nicotianoideae</taxon>
        <taxon>Nicotianeae</taxon>
        <taxon>Nicotiana</taxon>
    </lineage>
</organism>
<evidence type="ECO:0000256" key="2">
    <source>
        <dbReference type="ARBA" id="ARBA00022472"/>
    </source>
</evidence>
<dbReference type="Gramene" id="OIT02420">
    <property type="protein sequence ID" value="OIT02420"/>
    <property type="gene ID" value="A4A49_19921"/>
</dbReference>
<gene>
    <name evidence="4" type="ORF">A4A49_19921</name>
</gene>
<evidence type="ECO:0000313" key="5">
    <source>
        <dbReference type="Proteomes" id="UP000187609"/>
    </source>
</evidence>
<dbReference type="InterPro" id="IPR038538">
    <property type="entry name" value="MTERF_sf"/>
</dbReference>
<dbReference type="GO" id="GO:0003676">
    <property type="term" value="F:nucleic acid binding"/>
    <property type="evidence" value="ECO:0007669"/>
    <property type="project" value="InterPro"/>
</dbReference>
<dbReference type="SMART" id="SM00733">
    <property type="entry name" value="Mterf"/>
    <property type="match status" value="6"/>
</dbReference>
<protein>
    <recommendedName>
        <fullName evidence="6">Transcription termination factor mterf8, chloroplastic</fullName>
    </recommendedName>
</protein>
<dbReference type="OMA" id="PCILSNP"/>
<dbReference type="InterPro" id="IPR003690">
    <property type="entry name" value="MTERF"/>
</dbReference>
<dbReference type="PANTHER" id="PTHR13068:SF127">
    <property type="entry name" value="MITOCHONDRIAL TRANSCRIPTION TERMINATION FACTOR"/>
    <property type="match status" value="1"/>
</dbReference>
<reference evidence="4" key="1">
    <citation type="submission" date="2016-11" db="EMBL/GenBank/DDBJ databases">
        <title>The genome of Nicotiana attenuata.</title>
        <authorList>
            <person name="Xu S."/>
            <person name="Brockmoeller T."/>
            <person name="Gaquerel E."/>
            <person name="Navarro A."/>
            <person name="Kuhl H."/>
            <person name="Gase K."/>
            <person name="Ling Z."/>
            <person name="Zhou W."/>
            <person name="Kreitzer C."/>
            <person name="Stanke M."/>
            <person name="Tang H."/>
            <person name="Lyons E."/>
            <person name="Pandey P."/>
            <person name="Pandey S.P."/>
            <person name="Timmermann B."/>
            <person name="Baldwin I.T."/>
        </authorList>
    </citation>
    <scope>NUCLEOTIDE SEQUENCE [LARGE SCALE GENOMIC DNA]</scope>
    <source>
        <strain evidence="4">UT</strain>
    </source>
</reference>
<dbReference type="Pfam" id="PF02536">
    <property type="entry name" value="mTERF"/>
    <property type="match status" value="1"/>
</dbReference>
<proteinExistence type="inferred from homology"/>
<dbReference type="SMR" id="A0A1J6IDE9"/>
<keyword evidence="2" id="KW-0805">Transcription regulation</keyword>
<evidence type="ECO:0000256" key="1">
    <source>
        <dbReference type="ARBA" id="ARBA00007692"/>
    </source>
</evidence>
<keyword evidence="3" id="KW-0809">Transit peptide</keyword>
<dbReference type="EMBL" id="MJEQ01037188">
    <property type="protein sequence ID" value="OIT02420.1"/>
    <property type="molecule type" value="Genomic_DNA"/>
</dbReference>
<dbReference type="PANTHER" id="PTHR13068">
    <property type="entry name" value="CGI-12 PROTEIN-RELATED"/>
    <property type="match status" value="1"/>
</dbReference>
<evidence type="ECO:0000313" key="4">
    <source>
        <dbReference type="EMBL" id="OIT02420.1"/>
    </source>
</evidence>
<dbReference type="AlphaFoldDB" id="A0A1J6IDE9"/>
<keyword evidence="5" id="KW-1185">Reference proteome</keyword>
<dbReference type="FunFam" id="1.25.70.10:FF:000001">
    <property type="entry name" value="Mitochondrial transcription termination factor-like"/>
    <property type="match status" value="1"/>
</dbReference>
<sequence>MCLALIFRLSNNGAKRHLLSINCTKFQLFYYSTAPANVTNSSNLLVDLLVNSVGFSKEKAISTSTKVTCLKPGNNKPNLVLNFFKQIGLHKTQIKTLVSAYPGLLFSDVDNTLKPKIKVLQEVGLSGSNLTRVITKSGALFHTSHDTCIRNLDYLRELLGSDVDSVAVVIKRAPWLFSRNLPKIMPPNILLLERVGFSRIDINKFFLNHPLGMVQKTEWLESVVRRVEKDFGIPRGSPMFKHGIEAIVNFGESTLKMKLEIFRSFGWSDSDILTMVQKLPYCLTASEAKLRNGLKFFMNELGYKSTYIASHPILLKFSLEKRVLPRNEIFKLLKEKRLLRRRLCLYTVVSYPESKFIENYVLPFRYELPELYELYMKSKG</sequence>
<accession>A0A1J6IDE9</accession>